<name>A0A5N8W990_9ACTN</name>
<evidence type="ECO:0000313" key="2">
    <source>
        <dbReference type="Proteomes" id="UP000326979"/>
    </source>
</evidence>
<dbReference type="AlphaFoldDB" id="A0A5N8W990"/>
<protein>
    <recommendedName>
        <fullName evidence="3">PH domain-containing protein</fullName>
    </recommendedName>
</protein>
<dbReference type="Proteomes" id="UP000326979">
    <property type="component" value="Unassembled WGS sequence"/>
</dbReference>
<gene>
    <name evidence="1" type="ORF">FNH04_29670</name>
</gene>
<dbReference type="RefSeq" id="WP_152788858.1">
    <property type="nucleotide sequence ID" value="NZ_BAABEQ010000025.1"/>
</dbReference>
<keyword evidence="2" id="KW-1185">Reference proteome</keyword>
<dbReference type="OrthoDB" id="4237715at2"/>
<reference evidence="1 2" key="1">
    <citation type="submission" date="2019-07" db="EMBL/GenBank/DDBJ databases">
        <title>New species of Amycolatopsis and Streptomyces.</title>
        <authorList>
            <person name="Duangmal K."/>
            <person name="Teo W.F.A."/>
            <person name="Lipun K."/>
        </authorList>
    </citation>
    <scope>NUCLEOTIDE SEQUENCE [LARGE SCALE GENOMIC DNA]</scope>
    <source>
        <strain evidence="1 2">TISTR 2346</strain>
    </source>
</reference>
<proteinExistence type="predicted"/>
<dbReference type="EMBL" id="VJZE01000270">
    <property type="protein sequence ID" value="MPY43919.1"/>
    <property type="molecule type" value="Genomic_DNA"/>
</dbReference>
<evidence type="ECO:0000313" key="1">
    <source>
        <dbReference type="EMBL" id="MPY43919.1"/>
    </source>
</evidence>
<accession>A0A5N8W990</accession>
<comment type="caution">
    <text evidence="1">The sequence shown here is derived from an EMBL/GenBank/DDBJ whole genome shotgun (WGS) entry which is preliminary data.</text>
</comment>
<sequence>MELSPSLWNRVANSGLGVVPGVVSVLYWAQAGDGLRRLAAGVAVVGCAVLAVRGCRLGASCAGGKLTVRGYLRTRVIPRASITEITDFPAVRWTTGTGCTRWTPITAFATAAGETAGSRGSKERSIASIRRWARSRGA</sequence>
<organism evidence="1 2">
    <name type="scientific">Streptomyces phyllanthi</name>
    <dbReference type="NCBI Taxonomy" id="1803180"/>
    <lineage>
        <taxon>Bacteria</taxon>
        <taxon>Bacillati</taxon>
        <taxon>Actinomycetota</taxon>
        <taxon>Actinomycetes</taxon>
        <taxon>Kitasatosporales</taxon>
        <taxon>Streptomycetaceae</taxon>
        <taxon>Streptomyces</taxon>
    </lineage>
</organism>
<evidence type="ECO:0008006" key="3">
    <source>
        <dbReference type="Google" id="ProtNLM"/>
    </source>
</evidence>